<gene>
    <name evidence="8" type="ORF">DPN68_07465</name>
</gene>
<organism evidence="8 9">
    <name type="scientific">Flavobacterium tibetense</name>
    <dbReference type="NCBI Taxonomy" id="2233533"/>
    <lineage>
        <taxon>Bacteria</taxon>
        <taxon>Pseudomonadati</taxon>
        <taxon>Bacteroidota</taxon>
        <taxon>Flavobacteriia</taxon>
        <taxon>Flavobacteriales</taxon>
        <taxon>Flavobacteriaceae</taxon>
        <taxon>Flavobacterium</taxon>
    </lineage>
</organism>
<comment type="caution">
    <text evidence="8">The sequence shown here is derived from an EMBL/GenBank/DDBJ whole genome shotgun (WGS) entry which is preliminary data.</text>
</comment>
<feature type="domain" description="Nitroreductase" evidence="7">
    <location>
        <begin position="10"/>
        <end position="186"/>
    </location>
</feature>
<evidence type="ECO:0000256" key="4">
    <source>
        <dbReference type="ARBA" id="ARBA00022643"/>
    </source>
</evidence>
<proteinExistence type="inferred from homology"/>
<protein>
    <submittedName>
        <fullName evidence="8">NAD(P)H-dependent oxidoreductase</fullName>
    </submittedName>
</protein>
<evidence type="ECO:0000313" key="8">
    <source>
        <dbReference type="EMBL" id="RBA28262.1"/>
    </source>
</evidence>
<dbReference type="InterPro" id="IPR029479">
    <property type="entry name" value="Nitroreductase"/>
</dbReference>
<comment type="cofactor">
    <cofactor evidence="1">
        <name>FMN</name>
        <dbReference type="ChEBI" id="CHEBI:58210"/>
    </cofactor>
</comment>
<dbReference type="PANTHER" id="PTHR43673:SF2">
    <property type="entry name" value="NITROREDUCTASE"/>
    <property type="match status" value="1"/>
</dbReference>
<comment type="similarity">
    <text evidence="2">Belongs to the nitroreductase family.</text>
</comment>
<evidence type="ECO:0000256" key="1">
    <source>
        <dbReference type="ARBA" id="ARBA00001917"/>
    </source>
</evidence>
<sequence>MNNFIENQNWRYATKKFDATKKVSDADLAVLKEAIRLSTSSYGLQPYKVLIIENEEIRKQLQPVSWGQSQIVDASHLFVFANYTDIDDAHIDTYMENIAATRGLNVTDLQGYSDFMKSKIVPMPKDKKAIWTSKQTYLALANLMNAAAELKIDVTPMEGFEPEKYNEILGLNALGLNATLVATVGYRHEEDVNQFAKKVRKSEADLFEIVK</sequence>
<keyword evidence="6" id="KW-0560">Oxidoreductase</keyword>
<dbReference type="PANTHER" id="PTHR43673">
    <property type="entry name" value="NAD(P)H NITROREDUCTASE YDGI-RELATED"/>
    <property type="match status" value="1"/>
</dbReference>
<dbReference type="SUPFAM" id="SSF55469">
    <property type="entry name" value="FMN-dependent nitroreductase-like"/>
    <property type="match status" value="1"/>
</dbReference>
<evidence type="ECO:0000256" key="3">
    <source>
        <dbReference type="ARBA" id="ARBA00022630"/>
    </source>
</evidence>
<reference evidence="8 9" key="1">
    <citation type="submission" date="2018-06" db="EMBL/GenBank/DDBJ databases">
        <title>Flavobacterium tibetense sp. nov., isolated from a wetland YonghuCo on Tibetan Plateau.</title>
        <authorList>
            <person name="Xing P."/>
            <person name="Phurbu D."/>
            <person name="Lu H."/>
        </authorList>
    </citation>
    <scope>NUCLEOTIDE SEQUENCE [LARGE SCALE GENOMIC DNA]</scope>
    <source>
        <strain evidence="8 9">YH5</strain>
    </source>
</reference>
<dbReference type="OrthoDB" id="9809288at2"/>
<keyword evidence="4" id="KW-0288">FMN</keyword>
<dbReference type="AlphaFoldDB" id="A0A365P1K4"/>
<dbReference type="Proteomes" id="UP000253319">
    <property type="component" value="Unassembled WGS sequence"/>
</dbReference>
<dbReference type="InterPro" id="IPR000415">
    <property type="entry name" value="Nitroreductase-like"/>
</dbReference>
<evidence type="ECO:0000256" key="6">
    <source>
        <dbReference type="ARBA" id="ARBA00023002"/>
    </source>
</evidence>
<dbReference type="EMBL" id="QLST01000008">
    <property type="protein sequence ID" value="RBA28262.1"/>
    <property type="molecule type" value="Genomic_DNA"/>
</dbReference>
<keyword evidence="9" id="KW-1185">Reference proteome</keyword>
<evidence type="ECO:0000259" key="7">
    <source>
        <dbReference type="Pfam" id="PF00881"/>
    </source>
</evidence>
<keyword evidence="3" id="KW-0285">Flavoprotein</keyword>
<evidence type="ECO:0000313" key="9">
    <source>
        <dbReference type="Proteomes" id="UP000253319"/>
    </source>
</evidence>
<dbReference type="Pfam" id="PF00881">
    <property type="entry name" value="Nitroreductase"/>
    <property type="match status" value="1"/>
</dbReference>
<evidence type="ECO:0000256" key="5">
    <source>
        <dbReference type="ARBA" id="ARBA00022857"/>
    </source>
</evidence>
<dbReference type="InterPro" id="IPR033878">
    <property type="entry name" value="NfsB-like"/>
</dbReference>
<dbReference type="CDD" id="cd02149">
    <property type="entry name" value="NfsB-like"/>
    <property type="match status" value="1"/>
</dbReference>
<accession>A0A365P1K4</accession>
<name>A0A365P1K4_9FLAO</name>
<keyword evidence="5" id="KW-0521">NADP</keyword>
<dbReference type="RefSeq" id="WP_113989028.1">
    <property type="nucleotide sequence ID" value="NZ_QLST01000008.1"/>
</dbReference>
<dbReference type="GO" id="GO:0016491">
    <property type="term" value="F:oxidoreductase activity"/>
    <property type="evidence" value="ECO:0007669"/>
    <property type="project" value="UniProtKB-KW"/>
</dbReference>
<evidence type="ECO:0000256" key="2">
    <source>
        <dbReference type="ARBA" id="ARBA00007118"/>
    </source>
</evidence>
<dbReference type="Gene3D" id="3.40.109.10">
    <property type="entry name" value="NADH Oxidase"/>
    <property type="match status" value="1"/>
</dbReference>